<protein>
    <submittedName>
        <fullName evidence="2">Uncharacterized protein</fullName>
    </submittedName>
</protein>
<organism evidence="2 3">
    <name type="scientific">Laccaria amethystina LaAM-08-1</name>
    <dbReference type="NCBI Taxonomy" id="1095629"/>
    <lineage>
        <taxon>Eukaryota</taxon>
        <taxon>Fungi</taxon>
        <taxon>Dikarya</taxon>
        <taxon>Basidiomycota</taxon>
        <taxon>Agaricomycotina</taxon>
        <taxon>Agaricomycetes</taxon>
        <taxon>Agaricomycetidae</taxon>
        <taxon>Agaricales</taxon>
        <taxon>Agaricineae</taxon>
        <taxon>Hydnangiaceae</taxon>
        <taxon>Laccaria</taxon>
    </lineage>
</organism>
<sequence length="91" mass="10024">MAVIRATFFKRATFDYVKASVLPSKYSESLPSQTKSRKRPALCEEQASPIPGSGTLNVYLPEAAPHILADDVPLIFELVVNSGRSTKRRTT</sequence>
<reference evidence="3" key="2">
    <citation type="submission" date="2015-01" db="EMBL/GenBank/DDBJ databases">
        <title>Evolutionary Origins and Diversification of the Mycorrhizal Mutualists.</title>
        <authorList>
            <consortium name="DOE Joint Genome Institute"/>
            <consortium name="Mycorrhizal Genomics Consortium"/>
            <person name="Kohler A."/>
            <person name="Kuo A."/>
            <person name="Nagy L.G."/>
            <person name="Floudas D."/>
            <person name="Copeland A."/>
            <person name="Barry K.W."/>
            <person name="Cichocki N."/>
            <person name="Veneault-Fourrey C."/>
            <person name="LaButti K."/>
            <person name="Lindquist E.A."/>
            <person name="Lipzen A."/>
            <person name="Lundell T."/>
            <person name="Morin E."/>
            <person name="Murat C."/>
            <person name="Riley R."/>
            <person name="Ohm R."/>
            <person name="Sun H."/>
            <person name="Tunlid A."/>
            <person name="Henrissat B."/>
            <person name="Grigoriev I.V."/>
            <person name="Hibbett D.S."/>
            <person name="Martin F."/>
        </authorList>
    </citation>
    <scope>NUCLEOTIDE SEQUENCE [LARGE SCALE GENOMIC DNA]</scope>
    <source>
        <strain evidence="3">LaAM-08-1</strain>
    </source>
</reference>
<reference evidence="2 3" key="1">
    <citation type="submission" date="2014-04" db="EMBL/GenBank/DDBJ databases">
        <authorList>
            <consortium name="DOE Joint Genome Institute"/>
            <person name="Kuo A."/>
            <person name="Kohler A."/>
            <person name="Nagy L.G."/>
            <person name="Floudas D."/>
            <person name="Copeland A."/>
            <person name="Barry K.W."/>
            <person name="Cichocki N."/>
            <person name="Veneault-Fourrey C."/>
            <person name="LaButti K."/>
            <person name="Lindquist E.A."/>
            <person name="Lipzen A."/>
            <person name="Lundell T."/>
            <person name="Morin E."/>
            <person name="Murat C."/>
            <person name="Sun H."/>
            <person name="Tunlid A."/>
            <person name="Henrissat B."/>
            <person name="Grigoriev I.V."/>
            <person name="Hibbett D.S."/>
            <person name="Martin F."/>
            <person name="Nordberg H.P."/>
            <person name="Cantor M.N."/>
            <person name="Hua S.X."/>
        </authorList>
    </citation>
    <scope>NUCLEOTIDE SEQUENCE [LARGE SCALE GENOMIC DNA]</scope>
    <source>
        <strain evidence="2 3">LaAM-08-1</strain>
    </source>
</reference>
<keyword evidence="3" id="KW-1185">Reference proteome</keyword>
<name>A0A0C9X658_9AGAR</name>
<gene>
    <name evidence="2" type="ORF">K443DRAFT_13101</name>
</gene>
<evidence type="ECO:0000313" key="3">
    <source>
        <dbReference type="Proteomes" id="UP000054477"/>
    </source>
</evidence>
<dbReference type="HOGENOM" id="CLU_2427358_0_0_1"/>
<dbReference type="EMBL" id="KN838863">
    <property type="protein sequence ID" value="KIJ93136.1"/>
    <property type="molecule type" value="Genomic_DNA"/>
</dbReference>
<accession>A0A0C9X658</accession>
<evidence type="ECO:0000313" key="2">
    <source>
        <dbReference type="EMBL" id="KIJ93136.1"/>
    </source>
</evidence>
<evidence type="ECO:0000256" key="1">
    <source>
        <dbReference type="SAM" id="MobiDB-lite"/>
    </source>
</evidence>
<proteinExistence type="predicted"/>
<dbReference type="AlphaFoldDB" id="A0A0C9X658"/>
<dbReference type="Proteomes" id="UP000054477">
    <property type="component" value="Unassembled WGS sequence"/>
</dbReference>
<feature type="region of interest" description="Disordered" evidence="1">
    <location>
        <begin position="26"/>
        <end position="53"/>
    </location>
</feature>